<dbReference type="RefSeq" id="WP_156241136.1">
    <property type="nucleotide sequence ID" value="NZ_BAAAZL010000002.1"/>
</dbReference>
<sequence length="209" mass="22236">MTQQHHQNRALPSGSPVFAFDQAVDSLAEEGAFLALGPDRQAARYVAEAHRVLDDVRTAMHRLEVRAADTTLRKRARKRLHGMAAVLAEAGLRDVERVRASAERLRARPIDPAAGWGTNLRVQTTRGLAWGVEKWTGSPLAAVELRSTRTAATVERNADLVAQRGRAPRSRLRTGLIVGGGAVGAAVVGGASLAAYGAWSLVGLILGIG</sequence>
<evidence type="ECO:0000313" key="2">
    <source>
        <dbReference type="EMBL" id="QGU26733.1"/>
    </source>
</evidence>
<organism evidence="2 3">
    <name type="scientific">Microbacterium oryzae</name>
    <dbReference type="NCBI Taxonomy" id="743009"/>
    <lineage>
        <taxon>Bacteria</taxon>
        <taxon>Bacillati</taxon>
        <taxon>Actinomycetota</taxon>
        <taxon>Actinomycetes</taxon>
        <taxon>Micrococcales</taxon>
        <taxon>Microbacteriaceae</taxon>
        <taxon>Microbacterium</taxon>
    </lineage>
</organism>
<protein>
    <submittedName>
        <fullName evidence="2">Uncharacterized protein</fullName>
    </submittedName>
</protein>
<feature type="transmembrane region" description="Helical" evidence="1">
    <location>
        <begin position="176"/>
        <end position="199"/>
    </location>
</feature>
<reference evidence="2 3" key="1">
    <citation type="submission" date="2018-09" db="EMBL/GenBank/DDBJ databases">
        <title>Whole genome sequencing of Microbacterium oryzae strain MB-10T.</title>
        <authorList>
            <person name="Das S.K."/>
        </authorList>
    </citation>
    <scope>NUCLEOTIDE SEQUENCE [LARGE SCALE GENOMIC DNA]</scope>
    <source>
        <strain evidence="2 3">MB-10</strain>
    </source>
</reference>
<proteinExistence type="predicted"/>
<dbReference type="EMBL" id="CP032550">
    <property type="protein sequence ID" value="QGU26733.1"/>
    <property type="molecule type" value="Genomic_DNA"/>
</dbReference>
<name>A0A6I6DVA6_9MICO</name>
<dbReference type="KEGG" id="moj:D7D94_02910"/>
<keyword evidence="1" id="KW-0472">Membrane</keyword>
<keyword evidence="3" id="KW-1185">Reference proteome</keyword>
<dbReference type="OrthoDB" id="9855887at2"/>
<evidence type="ECO:0000256" key="1">
    <source>
        <dbReference type="SAM" id="Phobius"/>
    </source>
</evidence>
<dbReference type="AlphaFoldDB" id="A0A6I6DVA6"/>
<dbReference type="Proteomes" id="UP000422989">
    <property type="component" value="Chromosome"/>
</dbReference>
<gene>
    <name evidence="2" type="ORF">D7D94_02910</name>
</gene>
<accession>A0A6I6DVA6</accession>
<keyword evidence="1" id="KW-0812">Transmembrane</keyword>
<evidence type="ECO:0000313" key="3">
    <source>
        <dbReference type="Proteomes" id="UP000422989"/>
    </source>
</evidence>
<keyword evidence="1" id="KW-1133">Transmembrane helix</keyword>